<evidence type="ECO:0000259" key="5">
    <source>
        <dbReference type="PROSITE" id="PS50042"/>
    </source>
</evidence>
<evidence type="ECO:0000256" key="4">
    <source>
        <dbReference type="ARBA" id="ARBA00023163"/>
    </source>
</evidence>
<sequence length="241" mass="27208">MRKNGEGCEYLEAIKTIPTKIHSLFEEHGTLLKIAKGNHIFLEGERTHDVFFVVSGKVRISKETESGNELTIRICGSNNLIGESTIFCSIGYSSTTATAMEPTTILAIDNNMLELYLSQEPSLMIECMRWLQFQNMKNQSRLRDLLLHGKKGALYSTLIRLANTYGETLDDGSISINYALTNNELANLCATSREVINRMLNDLKKNNIITFDKSIITVLNLQFLKDECECENCPLQICRID</sequence>
<keyword evidence="1" id="KW-0805">Transcription regulation</keyword>
<dbReference type="Gene3D" id="2.60.120.10">
    <property type="entry name" value="Jelly Rolls"/>
    <property type="match status" value="1"/>
</dbReference>
<dbReference type="SUPFAM" id="SSF51206">
    <property type="entry name" value="cAMP-binding domain-like"/>
    <property type="match status" value="1"/>
</dbReference>
<dbReference type="InterPro" id="IPR012318">
    <property type="entry name" value="HTH_CRP"/>
</dbReference>
<dbReference type="EMBL" id="JAEOAH010000007">
    <property type="protein sequence ID" value="MBK3494886.1"/>
    <property type="molecule type" value="Genomic_DNA"/>
</dbReference>
<keyword evidence="3" id="KW-0010">Activator</keyword>
<evidence type="ECO:0000256" key="3">
    <source>
        <dbReference type="ARBA" id="ARBA00023159"/>
    </source>
</evidence>
<keyword evidence="4" id="KW-0804">Transcription</keyword>
<organism evidence="7 8">
    <name type="scientific">Viridibacillus soli</name>
    <dbReference type="NCBI Taxonomy" id="2798301"/>
    <lineage>
        <taxon>Bacteria</taxon>
        <taxon>Bacillati</taxon>
        <taxon>Bacillota</taxon>
        <taxon>Bacilli</taxon>
        <taxon>Bacillales</taxon>
        <taxon>Caryophanaceae</taxon>
        <taxon>Viridibacillus</taxon>
    </lineage>
</organism>
<dbReference type="Pfam" id="PF13545">
    <property type="entry name" value="HTH_Crp_2"/>
    <property type="match status" value="1"/>
</dbReference>
<comment type="caution">
    <text evidence="7">The sequence shown here is derived from an EMBL/GenBank/DDBJ whole genome shotgun (WGS) entry which is preliminary data.</text>
</comment>
<feature type="domain" description="HTH crp-type" evidence="6">
    <location>
        <begin position="148"/>
        <end position="222"/>
    </location>
</feature>
<dbReference type="Proteomes" id="UP000618943">
    <property type="component" value="Unassembled WGS sequence"/>
</dbReference>
<dbReference type="InterPro" id="IPR050397">
    <property type="entry name" value="Env_Response_Regulators"/>
</dbReference>
<dbReference type="Pfam" id="PF00027">
    <property type="entry name" value="cNMP_binding"/>
    <property type="match status" value="1"/>
</dbReference>
<dbReference type="CDD" id="cd00038">
    <property type="entry name" value="CAP_ED"/>
    <property type="match status" value="1"/>
</dbReference>
<dbReference type="InterPro" id="IPR000595">
    <property type="entry name" value="cNMP-bd_dom"/>
</dbReference>
<protein>
    <submittedName>
        <fullName evidence="7">Crp/Fnr family transcriptional regulator</fullName>
    </submittedName>
</protein>
<evidence type="ECO:0000259" key="6">
    <source>
        <dbReference type="PROSITE" id="PS51063"/>
    </source>
</evidence>
<dbReference type="PROSITE" id="PS51063">
    <property type="entry name" value="HTH_CRP_2"/>
    <property type="match status" value="1"/>
</dbReference>
<dbReference type="Gene3D" id="1.10.10.10">
    <property type="entry name" value="Winged helix-like DNA-binding domain superfamily/Winged helix DNA-binding domain"/>
    <property type="match status" value="1"/>
</dbReference>
<dbReference type="InterPro" id="IPR036390">
    <property type="entry name" value="WH_DNA-bd_sf"/>
</dbReference>
<evidence type="ECO:0000256" key="2">
    <source>
        <dbReference type="ARBA" id="ARBA00023125"/>
    </source>
</evidence>
<proteinExistence type="predicted"/>
<dbReference type="InterPro" id="IPR036388">
    <property type="entry name" value="WH-like_DNA-bd_sf"/>
</dbReference>
<dbReference type="SMART" id="SM00419">
    <property type="entry name" value="HTH_CRP"/>
    <property type="match status" value="1"/>
</dbReference>
<name>A0ABS1H6G4_9BACL</name>
<dbReference type="SUPFAM" id="SSF46785">
    <property type="entry name" value="Winged helix' DNA-binding domain"/>
    <property type="match status" value="1"/>
</dbReference>
<accession>A0ABS1H6G4</accession>
<evidence type="ECO:0000256" key="1">
    <source>
        <dbReference type="ARBA" id="ARBA00023015"/>
    </source>
</evidence>
<dbReference type="PANTHER" id="PTHR24567">
    <property type="entry name" value="CRP FAMILY TRANSCRIPTIONAL REGULATORY PROTEIN"/>
    <property type="match status" value="1"/>
</dbReference>
<dbReference type="PROSITE" id="PS50042">
    <property type="entry name" value="CNMP_BINDING_3"/>
    <property type="match status" value="1"/>
</dbReference>
<dbReference type="SMART" id="SM00100">
    <property type="entry name" value="cNMP"/>
    <property type="match status" value="1"/>
</dbReference>
<feature type="domain" description="Cyclic nucleotide-binding" evidence="5">
    <location>
        <begin position="37"/>
        <end position="117"/>
    </location>
</feature>
<keyword evidence="8" id="KW-1185">Reference proteome</keyword>
<keyword evidence="2" id="KW-0238">DNA-binding</keyword>
<dbReference type="InterPro" id="IPR018490">
    <property type="entry name" value="cNMP-bd_dom_sf"/>
</dbReference>
<reference evidence="7 8" key="1">
    <citation type="submission" date="2020-12" db="EMBL/GenBank/DDBJ databases">
        <title>YIM B01967 draft genome.</title>
        <authorList>
            <person name="Yan X."/>
        </authorList>
    </citation>
    <scope>NUCLEOTIDE SEQUENCE [LARGE SCALE GENOMIC DNA]</scope>
    <source>
        <strain evidence="7 8">YIM B01967</strain>
    </source>
</reference>
<evidence type="ECO:0000313" key="7">
    <source>
        <dbReference type="EMBL" id="MBK3494886.1"/>
    </source>
</evidence>
<gene>
    <name evidence="7" type="ORF">JFL43_08430</name>
</gene>
<evidence type="ECO:0000313" key="8">
    <source>
        <dbReference type="Proteomes" id="UP000618943"/>
    </source>
</evidence>
<dbReference type="InterPro" id="IPR014710">
    <property type="entry name" value="RmlC-like_jellyroll"/>
</dbReference>
<dbReference type="PANTHER" id="PTHR24567:SF74">
    <property type="entry name" value="HTH-TYPE TRANSCRIPTIONAL REGULATOR ARCR"/>
    <property type="match status" value="1"/>
</dbReference>